<dbReference type="InterPro" id="IPR051678">
    <property type="entry name" value="AGP_Transferase"/>
</dbReference>
<proteinExistence type="predicted"/>
<protein>
    <submittedName>
        <fullName evidence="3">Kinase-like (PK-like)</fullName>
    </submittedName>
</protein>
<dbReference type="InterPro" id="IPR011009">
    <property type="entry name" value="Kinase-like_dom_sf"/>
</dbReference>
<dbReference type="EMBL" id="JAAOAQ010000634">
    <property type="protein sequence ID" value="KAF5538897.1"/>
    <property type="molecule type" value="Genomic_DNA"/>
</dbReference>
<dbReference type="Proteomes" id="UP000582016">
    <property type="component" value="Unassembled WGS sequence"/>
</dbReference>
<name>A0A8H5MSC8_9HYPO</name>
<dbReference type="PANTHER" id="PTHR21310">
    <property type="entry name" value="AMINOGLYCOSIDE PHOSPHOTRANSFERASE-RELATED-RELATED"/>
    <property type="match status" value="1"/>
</dbReference>
<keyword evidence="3" id="KW-0418">Kinase</keyword>
<reference evidence="3 4" key="1">
    <citation type="submission" date="2020-05" db="EMBL/GenBank/DDBJ databases">
        <title>Identification and distribution of gene clusters putatively required for synthesis of sphingolipid metabolism inhibitors in phylogenetically diverse species of the filamentous fungus Fusarium.</title>
        <authorList>
            <person name="Kim H.-S."/>
            <person name="Busman M."/>
            <person name="Brown D.W."/>
            <person name="Divon H."/>
            <person name="Uhlig S."/>
            <person name="Proctor R.H."/>
        </authorList>
    </citation>
    <scope>NUCLEOTIDE SEQUENCE [LARGE SCALE GENOMIC DNA]</scope>
    <source>
        <strain evidence="3 4">NRRL 13617</strain>
    </source>
</reference>
<evidence type="ECO:0000256" key="1">
    <source>
        <dbReference type="SAM" id="MobiDB-lite"/>
    </source>
</evidence>
<evidence type="ECO:0000313" key="3">
    <source>
        <dbReference type="EMBL" id="KAF5538897.1"/>
    </source>
</evidence>
<sequence length="270" mass="30295">MGCYLSKPVRTEPPNETPLQDVPKPGDQIGFPQPYQDPRAIDDDNEFPLDERDISSVSDEELLSAYLMAPQLHDYGAVTVSRVSKHLVIKGPAIDKTWQSLDTARKETVAQQVADTIEKMQSTVLNHMPVGPIGRSQDAKCQGPWFTDYGAGPFDTLGELEDWCNHKIDVGIMVKHLKPETRRFEFKDIVMTHQDLALGNLVLDEGMKVWVIDWGCAGVYPRGFEQTALQIQAENNEYADMVLERLSDRQDVVMDQFAKIAYGLSTGRAL</sequence>
<dbReference type="SUPFAM" id="SSF56112">
    <property type="entry name" value="Protein kinase-like (PK-like)"/>
    <property type="match status" value="1"/>
</dbReference>
<dbReference type="Gene3D" id="3.90.1200.10">
    <property type="match status" value="1"/>
</dbReference>
<keyword evidence="4" id="KW-1185">Reference proteome</keyword>
<feature type="domain" description="Aminoglycoside phosphotransferase" evidence="2">
    <location>
        <begin position="188"/>
        <end position="225"/>
    </location>
</feature>
<evidence type="ECO:0000259" key="2">
    <source>
        <dbReference type="Pfam" id="PF01636"/>
    </source>
</evidence>
<gene>
    <name evidence="3" type="ORF">FPHYL_12410</name>
</gene>
<accession>A0A8H5MSC8</accession>
<keyword evidence="3" id="KW-0808">Transferase</keyword>
<evidence type="ECO:0000313" key="4">
    <source>
        <dbReference type="Proteomes" id="UP000582016"/>
    </source>
</evidence>
<comment type="caution">
    <text evidence="3">The sequence shown here is derived from an EMBL/GenBank/DDBJ whole genome shotgun (WGS) entry which is preliminary data.</text>
</comment>
<dbReference type="OrthoDB" id="4177236at2759"/>
<feature type="region of interest" description="Disordered" evidence="1">
    <location>
        <begin position="1"/>
        <end position="38"/>
    </location>
</feature>
<dbReference type="PANTHER" id="PTHR21310:SF39">
    <property type="entry name" value="AMINOGLYCOSIDE PHOSPHOTRANSFERASE DOMAIN-CONTAINING PROTEIN"/>
    <property type="match status" value="1"/>
</dbReference>
<dbReference type="Pfam" id="PF01636">
    <property type="entry name" value="APH"/>
    <property type="match status" value="1"/>
</dbReference>
<organism evidence="3 4">
    <name type="scientific">Fusarium phyllophilum</name>
    <dbReference type="NCBI Taxonomy" id="47803"/>
    <lineage>
        <taxon>Eukaryota</taxon>
        <taxon>Fungi</taxon>
        <taxon>Dikarya</taxon>
        <taxon>Ascomycota</taxon>
        <taxon>Pezizomycotina</taxon>
        <taxon>Sordariomycetes</taxon>
        <taxon>Hypocreomycetidae</taxon>
        <taxon>Hypocreales</taxon>
        <taxon>Nectriaceae</taxon>
        <taxon>Fusarium</taxon>
        <taxon>Fusarium fujikuroi species complex</taxon>
    </lineage>
</organism>
<dbReference type="InterPro" id="IPR002575">
    <property type="entry name" value="Aminoglycoside_PTrfase"/>
</dbReference>
<dbReference type="AlphaFoldDB" id="A0A8H5MSC8"/>
<dbReference type="GO" id="GO:0016301">
    <property type="term" value="F:kinase activity"/>
    <property type="evidence" value="ECO:0007669"/>
    <property type="project" value="UniProtKB-KW"/>
</dbReference>